<organism evidence="1 3">
    <name type="scientific">Pseudomonas versuta</name>
    <dbReference type="NCBI Taxonomy" id="1788301"/>
    <lineage>
        <taxon>Bacteria</taxon>
        <taxon>Pseudomonadati</taxon>
        <taxon>Pseudomonadota</taxon>
        <taxon>Gammaproteobacteria</taxon>
        <taxon>Pseudomonadales</taxon>
        <taxon>Pseudomonadaceae</taxon>
        <taxon>Pseudomonas</taxon>
    </lineage>
</organism>
<dbReference type="Proteomes" id="UP000185990">
    <property type="component" value="Unassembled WGS sequence"/>
</dbReference>
<comment type="caution">
    <text evidence="1">The sequence shown here is derived from an EMBL/GenBank/DDBJ whole genome shotgun (WGS) entry which is preliminary data.</text>
</comment>
<sequence length="80" mass="8734">MSKDSKSLVTTIFNQLRVLQETVMLLQAVDESEVNTLRGGQTVDVHGVLHMSFMKLQDQIAAMEETLATIAEATGAISKL</sequence>
<accession>A0A0M3UE23</accession>
<evidence type="ECO:0000313" key="1">
    <source>
        <dbReference type="EMBL" id="OKA19202.1"/>
    </source>
</evidence>
<dbReference type="Proteomes" id="UP000186677">
    <property type="component" value="Unassembled WGS sequence"/>
</dbReference>
<gene>
    <name evidence="2" type="ORF">BOH73_10290</name>
    <name evidence="1" type="ORF">BOH74_18620</name>
</gene>
<evidence type="ECO:0000313" key="4">
    <source>
        <dbReference type="Proteomes" id="UP000186677"/>
    </source>
</evidence>
<keyword evidence="4" id="KW-1185">Reference proteome</keyword>
<dbReference type="RefSeq" id="WP_060693631.1">
    <property type="nucleotide sequence ID" value="NZ_CP012676.1"/>
</dbReference>
<dbReference type="AlphaFoldDB" id="A0A0M3UE23"/>
<reference evidence="2 4" key="2">
    <citation type="submission" date="2016-11" db="EMBL/GenBank/DDBJ databases">
        <title>Draft genome of Pseudomonas versuta A4R1.5.</title>
        <authorList>
            <person name="See-Too W.-S."/>
        </authorList>
    </citation>
    <scope>NUCLEOTIDE SEQUENCE [LARGE SCALE GENOMIC DNA]</scope>
    <source>
        <strain evidence="2 4">A4R1.5</strain>
    </source>
</reference>
<dbReference type="EMBL" id="MPJD01000033">
    <property type="protein sequence ID" value="OKA19202.1"/>
    <property type="molecule type" value="Genomic_DNA"/>
</dbReference>
<protein>
    <submittedName>
        <fullName evidence="1">Uncharacterized protein</fullName>
    </submittedName>
</protein>
<dbReference type="OrthoDB" id="6907373at2"/>
<proteinExistence type="predicted"/>
<evidence type="ECO:0000313" key="2">
    <source>
        <dbReference type="EMBL" id="OKA21674.1"/>
    </source>
</evidence>
<accession>A0A1Q4KJJ3</accession>
<dbReference type="EMBL" id="MPJC01000005">
    <property type="protein sequence ID" value="OKA21674.1"/>
    <property type="molecule type" value="Genomic_DNA"/>
</dbReference>
<reference evidence="1 3" key="1">
    <citation type="submission" date="2016-11" db="EMBL/GenBank/DDBJ databases">
        <title>Draft genome of Pseudomonas versuta A4R1.12.</title>
        <authorList>
            <person name="See-Too W.-S."/>
        </authorList>
    </citation>
    <scope>NUCLEOTIDE SEQUENCE [LARGE SCALE GENOMIC DNA]</scope>
    <source>
        <strain evidence="1 3">A4R1.12</strain>
    </source>
</reference>
<dbReference type="KEGG" id="ppsy:AOC04_11980"/>
<evidence type="ECO:0000313" key="3">
    <source>
        <dbReference type="Proteomes" id="UP000185990"/>
    </source>
</evidence>
<name>A0A0M3UE23_9PSED</name>